<dbReference type="EnsemblMetazoa" id="XM_030987609">
    <property type="protein sequence ID" value="XP_030843469"/>
    <property type="gene ID" value="LOC115918709"/>
</dbReference>
<proteinExistence type="predicted"/>
<dbReference type="KEGG" id="spu:115918709"/>
<sequence>MEKTMDSTSAKIHAISSVVVATIVAVGMIIAAVILAGGDYGRDLNRCTSTSGGGALKAMDTNVVMNVMMFDGKTEIGMQSARYDYDANTILVETPSNMTGFREATVVIDFTRSAVFTDVHGHSLCLASALHGDMMDMADMFTNFMRDGKQQAIDIAAARIKEMNYAIQGEIAAGYVTNSNGPIISALCTGDASYWTEQTSVMGGGRRNRAVTFAGTIRICIFGFCFDIAFDSTDDTS</sequence>
<keyword evidence="1" id="KW-0812">Transmembrane</keyword>
<keyword evidence="1" id="KW-0472">Membrane</keyword>
<evidence type="ECO:0000256" key="1">
    <source>
        <dbReference type="SAM" id="Phobius"/>
    </source>
</evidence>
<feature type="transmembrane region" description="Helical" evidence="1">
    <location>
        <begin position="210"/>
        <end position="230"/>
    </location>
</feature>
<dbReference type="RefSeq" id="XP_030843469.1">
    <property type="nucleotide sequence ID" value="XM_030987609.1"/>
</dbReference>
<dbReference type="Proteomes" id="UP000007110">
    <property type="component" value="Unassembled WGS sequence"/>
</dbReference>
<protein>
    <submittedName>
        <fullName evidence="2">Uncharacterized protein</fullName>
    </submittedName>
</protein>
<reference evidence="3" key="1">
    <citation type="submission" date="2015-02" db="EMBL/GenBank/DDBJ databases">
        <title>Genome sequencing for Strongylocentrotus purpuratus.</title>
        <authorList>
            <person name="Murali S."/>
            <person name="Liu Y."/>
            <person name="Vee V."/>
            <person name="English A."/>
            <person name="Wang M."/>
            <person name="Skinner E."/>
            <person name="Han Y."/>
            <person name="Muzny D.M."/>
            <person name="Worley K.C."/>
            <person name="Gibbs R.A."/>
        </authorList>
    </citation>
    <scope>NUCLEOTIDE SEQUENCE</scope>
</reference>
<keyword evidence="1" id="KW-1133">Transmembrane helix</keyword>
<organism evidence="2 3">
    <name type="scientific">Strongylocentrotus purpuratus</name>
    <name type="common">Purple sea urchin</name>
    <dbReference type="NCBI Taxonomy" id="7668"/>
    <lineage>
        <taxon>Eukaryota</taxon>
        <taxon>Metazoa</taxon>
        <taxon>Echinodermata</taxon>
        <taxon>Eleutherozoa</taxon>
        <taxon>Echinozoa</taxon>
        <taxon>Echinoidea</taxon>
        <taxon>Euechinoidea</taxon>
        <taxon>Echinacea</taxon>
        <taxon>Camarodonta</taxon>
        <taxon>Echinidea</taxon>
        <taxon>Strongylocentrotidae</taxon>
        <taxon>Strongylocentrotus</taxon>
    </lineage>
</organism>
<dbReference type="AlphaFoldDB" id="A0A7M7NYA8"/>
<reference evidence="2" key="2">
    <citation type="submission" date="2021-01" db="UniProtKB">
        <authorList>
            <consortium name="EnsemblMetazoa"/>
        </authorList>
    </citation>
    <scope>IDENTIFICATION</scope>
</reference>
<name>A0A7M7NYA8_STRPU</name>
<evidence type="ECO:0000313" key="3">
    <source>
        <dbReference type="Proteomes" id="UP000007110"/>
    </source>
</evidence>
<dbReference type="InParanoid" id="A0A7M7NYA8"/>
<dbReference type="GeneID" id="115918709"/>
<evidence type="ECO:0000313" key="2">
    <source>
        <dbReference type="EnsemblMetazoa" id="XP_030843469"/>
    </source>
</evidence>
<feature type="transmembrane region" description="Helical" evidence="1">
    <location>
        <begin position="12"/>
        <end position="36"/>
    </location>
</feature>
<accession>A0A7M7NYA8</accession>
<keyword evidence="3" id="KW-1185">Reference proteome</keyword>